<comment type="caution">
    <text evidence="2">The sequence shown here is derived from an EMBL/GenBank/DDBJ whole genome shotgun (WGS) entry which is preliminary data.</text>
</comment>
<evidence type="ECO:0000256" key="1">
    <source>
        <dbReference type="SAM" id="MobiDB-lite"/>
    </source>
</evidence>
<organism evidence="2 3">
    <name type="scientific">Marasmius tenuissimus</name>
    <dbReference type="NCBI Taxonomy" id="585030"/>
    <lineage>
        <taxon>Eukaryota</taxon>
        <taxon>Fungi</taxon>
        <taxon>Dikarya</taxon>
        <taxon>Basidiomycota</taxon>
        <taxon>Agaricomycotina</taxon>
        <taxon>Agaricomycetes</taxon>
        <taxon>Agaricomycetidae</taxon>
        <taxon>Agaricales</taxon>
        <taxon>Marasmiineae</taxon>
        <taxon>Marasmiaceae</taxon>
        <taxon>Marasmius</taxon>
    </lineage>
</organism>
<gene>
    <name evidence="2" type="ORF">AAF712_000645</name>
</gene>
<feature type="region of interest" description="Disordered" evidence="1">
    <location>
        <begin position="48"/>
        <end position="100"/>
    </location>
</feature>
<dbReference type="InterPro" id="IPR002195">
    <property type="entry name" value="Dihydroorotase_CS"/>
</dbReference>
<dbReference type="EMBL" id="JBBXMP010000002">
    <property type="protein sequence ID" value="KAL0071723.1"/>
    <property type="molecule type" value="Genomic_DNA"/>
</dbReference>
<proteinExistence type="predicted"/>
<feature type="compositionally biased region" description="Polar residues" evidence="1">
    <location>
        <begin position="1"/>
        <end position="17"/>
    </location>
</feature>
<reference evidence="2 3" key="1">
    <citation type="submission" date="2024-05" db="EMBL/GenBank/DDBJ databases">
        <title>A draft genome resource for the thread blight pathogen Marasmius tenuissimus strain MS-2.</title>
        <authorList>
            <person name="Yulfo-Soto G.E."/>
            <person name="Baruah I.K."/>
            <person name="Amoako-Attah I."/>
            <person name="Bukari Y."/>
            <person name="Meinhardt L.W."/>
            <person name="Bailey B.A."/>
            <person name="Cohen S.P."/>
        </authorList>
    </citation>
    <scope>NUCLEOTIDE SEQUENCE [LARGE SCALE GENOMIC DNA]</scope>
    <source>
        <strain evidence="2 3">MS-2</strain>
    </source>
</reference>
<evidence type="ECO:0000313" key="2">
    <source>
        <dbReference type="EMBL" id="KAL0071723.1"/>
    </source>
</evidence>
<feature type="region of interest" description="Disordered" evidence="1">
    <location>
        <begin position="1"/>
        <end position="33"/>
    </location>
</feature>
<dbReference type="Proteomes" id="UP001437256">
    <property type="component" value="Unassembled WGS sequence"/>
</dbReference>
<name>A0ABR3ADS2_9AGAR</name>
<evidence type="ECO:0008006" key="4">
    <source>
        <dbReference type="Google" id="ProtNLM"/>
    </source>
</evidence>
<feature type="compositionally biased region" description="Low complexity" evidence="1">
    <location>
        <begin position="50"/>
        <end position="61"/>
    </location>
</feature>
<keyword evidence="3" id="KW-1185">Reference proteome</keyword>
<evidence type="ECO:0000313" key="3">
    <source>
        <dbReference type="Proteomes" id="UP001437256"/>
    </source>
</evidence>
<feature type="compositionally biased region" description="Polar residues" evidence="1">
    <location>
        <begin position="62"/>
        <end position="77"/>
    </location>
</feature>
<sequence>MSSSNTATTSHSLTTVVATEDNPSPPSQCKPQVQKTFVSSIRLRRRSHGNLLNAASSENSSHPASCTVDSQKANSMRTPFAPKGGTLRSANLPAEDPLEDDEDAHCEECREQATVALRTAPARPEVAFTASNKGGTLPRVSFGSLSSRNQKKKKLVISGIASNDVRKFEGAKRWCESFGEVNQIVRMPNGDLHVHFRSAEVADTVCRLRAKVYIAGVGSVNLSWYTGNKR</sequence>
<dbReference type="PROSITE" id="PS00482">
    <property type="entry name" value="DIHYDROOROTASE_1"/>
    <property type="match status" value="1"/>
</dbReference>
<accession>A0ABR3ADS2</accession>
<protein>
    <recommendedName>
        <fullName evidence="4">RRM domain-containing protein</fullName>
    </recommendedName>
</protein>